<sequence length="376" mass="42990">MTQIEVVPVSSSKQQKQFLNLPWAINKSDPNWMPPLRQNQKLLCGFGKHPFYDSAEAQAFLAVRGGEPVGRLLAIVNHAHNNFHEDKLGFFGFFESIDDADVSNALFDAGAEWLRGKGMNSVRGPADPSINYEWGLLIDGYETPPYFMMTHNLPYYGRLWDAWGFAKSQDLFAFGGDISILHGLKDQKKLMRMDETVRERFGITVRQMDPKRFNQEVETFLRIYNEALTNTWGYVPMSRAELLHMAKDLKHLIVPELAIVAEVEGEPIGVMFGLLDYNPRIKKIDGKLFPFGFMRLLYNKRAIKRIRVVSTNVLPKYQGWGVGLVLALGMVYPGLEYGLEECEFSWVLETNDLSRKTLEKGGAPKYKTYRVYDRAL</sequence>
<comment type="caution">
    <text evidence="2">The sequence shown here is derived from an EMBL/GenBank/DDBJ whole genome shotgun (WGS) entry which is preliminary data.</text>
</comment>
<gene>
    <name evidence="2" type="ORF">Pla123a_12640</name>
</gene>
<dbReference type="RefSeq" id="WP_146584958.1">
    <property type="nucleotide sequence ID" value="NZ_SJPO01000002.1"/>
</dbReference>
<dbReference type="InterPro" id="IPR016181">
    <property type="entry name" value="Acyl_CoA_acyltransferase"/>
</dbReference>
<dbReference type="PROSITE" id="PS51186">
    <property type="entry name" value="GNAT"/>
    <property type="match status" value="1"/>
</dbReference>
<dbReference type="GO" id="GO:0016747">
    <property type="term" value="F:acyltransferase activity, transferring groups other than amino-acyl groups"/>
    <property type="evidence" value="ECO:0007669"/>
    <property type="project" value="InterPro"/>
</dbReference>
<dbReference type="Gene3D" id="3.40.630.30">
    <property type="match status" value="1"/>
</dbReference>
<dbReference type="PANTHER" id="PTHR41368">
    <property type="entry name" value="PROTEIN YGHO"/>
    <property type="match status" value="1"/>
</dbReference>
<protein>
    <recommendedName>
        <fullName evidence="1">N-acetyltransferase domain-containing protein</fullName>
    </recommendedName>
</protein>
<evidence type="ECO:0000259" key="1">
    <source>
        <dbReference type="PROSITE" id="PS51186"/>
    </source>
</evidence>
<dbReference type="PANTHER" id="PTHR41368:SF1">
    <property type="entry name" value="PROTEIN YGHO"/>
    <property type="match status" value="1"/>
</dbReference>
<dbReference type="AlphaFoldDB" id="A0A5C5YTY6"/>
<reference evidence="2 3" key="1">
    <citation type="submission" date="2019-02" db="EMBL/GenBank/DDBJ databases">
        <title>Deep-cultivation of Planctomycetes and their phenomic and genomic characterization uncovers novel biology.</title>
        <authorList>
            <person name="Wiegand S."/>
            <person name="Jogler M."/>
            <person name="Boedeker C."/>
            <person name="Pinto D."/>
            <person name="Vollmers J."/>
            <person name="Rivas-Marin E."/>
            <person name="Kohn T."/>
            <person name="Peeters S.H."/>
            <person name="Heuer A."/>
            <person name="Rast P."/>
            <person name="Oberbeckmann S."/>
            <person name="Bunk B."/>
            <person name="Jeske O."/>
            <person name="Meyerdierks A."/>
            <person name="Storesund J.E."/>
            <person name="Kallscheuer N."/>
            <person name="Luecker S."/>
            <person name="Lage O.M."/>
            <person name="Pohl T."/>
            <person name="Merkel B.J."/>
            <person name="Hornburger P."/>
            <person name="Mueller R.-W."/>
            <person name="Bruemmer F."/>
            <person name="Labrenz M."/>
            <person name="Spormann A.M."/>
            <person name="Op Den Camp H."/>
            <person name="Overmann J."/>
            <person name="Amann R."/>
            <person name="Jetten M.S.M."/>
            <person name="Mascher T."/>
            <person name="Medema M.H."/>
            <person name="Devos D.P."/>
            <person name="Kaster A.-K."/>
            <person name="Ovreas L."/>
            <person name="Rohde M."/>
            <person name="Galperin M.Y."/>
            <person name="Jogler C."/>
        </authorList>
    </citation>
    <scope>NUCLEOTIDE SEQUENCE [LARGE SCALE GENOMIC DNA]</scope>
    <source>
        <strain evidence="2 3">Pla123a</strain>
    </source>
</reference>
<dbReference type="InterPro" id="IPR039968">
    <property type="entry name" value="BcerS-like"/>
</dbReference>
<name>A0A5C5YTY6_9BACT</name>
<dbReference type="SUPFAM" id="SSF55729">
    <property type="entry name" value="Acyl-CoA N-acyltransferases (Nat)"/>
    <property type="match status" value="1"/>
</dbReference>
<proteinExistence type="predicted"/>
<dbReference type="Proteomes" id="UP000318478">
    <property type="component" value="Unassembled WGS sequence"/>
</dbReference>
<organism evidence="2 3">
    <name type="scientific">Posidoniimonas polymericola</name>
    <dbReference type="NCBI Taxonomy" id="2528002"/>
    <lineage>
        <taxon>Bacteria</taxon>
        <taxon>Pseudomonadati</taxon>
        <taxon>Planctomycetota</taxon>
        <taxon>Planctomycetia</taxon>
        <taxon>Pirellulales</taxon>
        <taxon>Lacipirellulaceae</taxon>
        <taxon>Posidoniimonas</taxon>
    </lineage>
</organism>
<dbReference type="OrthoDB" id="9806005at2"/>
<evidence type="ECO:0000313" key="3">
    <source>
        <dbReference type="Proteomes" id="UP000318478"/>
    </source>
</evidence>
<keyword evidence="3" id="KW-1185">Reference proteome</keyword>
<dbReference type="EMBL" id="SJPO01000002">
    <property type="protein sequence ID" value="TWT78472.1"/>
    <property type="molecule type" value="Genomic_DNA"/>
</dbReference>
<evidence type="ECO:0000313" key="2">
    <source>
        <dbReference type="EMBL" id="TWT78472.1"/>
    </source>
</evidence>
<feature type="domain" description="N-acetyltransferase" evidence="1">
    <location>
        <begin position="203"/>
        <end position="376"/>
    </location>
</feature>
<dbReference type="InterPro" id="IPR000182">
    <property type="entry name" value="GNAT_dom"/>
</dbReference>
<accession>A0A5C5YTY6</accession>